<evidence type="ECO:0000256" key="1">
    <source>
        <dbReference type="ARBA" id="ARBA00023002"/>
    </source>
</evidence>
<comment type="caution">
    <text evidence="4">The sequence shown here is derived from an EMBL/GenBank/DDBJ whole genome shotgun (WGS) entry which is preliminary data.</text>
</comment>
<keyword evidence="5" id="KW-1185">Reference proteome</keyword>
<keyword evidence="1" id="KW-0560">Oxidoreductase</keyword>
<reference evidence="4 5" key="1">
    <citation type="submission" date="2020-01" db="EMBL/GenBank/DDBJ databases">
        <authorList>
            <consortium name="DOE Joint Genome Institute"/>
            <person name="Haridas S."/>
            <person name="Albert R."/>
            <person name="Binder M."/>
            <person name="Bloem J."/>
            <person name="Labutti K."/>
            <person name="Salamov A."/>
            <person name="Andreopoulos B."/>
            <person name="Baker S.E."/>
            <person name="Barry K."/>
            <person name="Bills G."/>
            <person name="Bluhm B.H."/>
            <person name="Cannon C."/>
            <person name="Castanera R."/>
            <person name="Culley D.E."/>
            <person name="Daum C."/>
            <person name="Ezra D."/>
            <person name="Gonzalez J.B."/>
            <person name="Henrissat B."/>
            <person name="Kuo A."/>
            <person name="Liang C."/>
            <person name="Lipzen A."/>
            <person name="Lutzoni F."/>
            <person name="Magnuson J."/>
            <person name="Mondo S."/>
            <person name="Nolan M."/>
            <person name="Ohm R."/>
            <person name="Pangilinan J."/>
            <person name="Park H.-J.H."/>
            <person name="Ramirez L."/>
            <person name="Alfaro M."/>
            <person name="Sun H."/>
            <person name="Tritt A."/>
            <person name="Yoshinaga Y."/>
            <person name="Zwiers L.-H.L."/>
            <person name="Turgeon B.G."/>
            <person name="Goodwin S.B."/>
            <person name="Spatafora J.W."/>
            <person name="Crous P.W."/>
            <person name="Grigoriev I.V."/>
        </authorList>
    </citation>
    <scope>NUCLEOTIDE SEQUENCE [LARGE SCALE GENOMIC DNA]</scope>
    <source>
        <strain evidence="4 5">CBS 611.86</strain>
    </source>
</reference>
<evidence type="ECO:0000313" key="4">
    <source>
        <dbReference type="EMBL" id="KAF2864726.1"/>
    </source>
</evidence>
<dbReference type="Pfam" id="PF01370">
    <property type="entry name" value="Epimerase"/>
    <property type="match status" value="1"/>
</dbReference>
<dbReference type="EMBL" id="JAADJZ010000040">
    <property type="protein sequence ID" value="KAF2864726.1"/>
    <property type="molecule type" value="Genomic_DNA"/>
</dbReference>
<evidence type="ECO:0000313" key="5">
    <source>
        <dbReference type="Proteomes" id="UP000481861"/>
    </source>
</evidence>
<dbReference type="Gene3D" id="3.40.50.720">
    <property type="entry name" value="NAD(P)-binding Rossmann-like Domain"/>
    <property type="match status" value="1"/>
</dbReference>
<dbReference type="InterPro" id="IPR001509">
    <property type="entry name" value="Epimerase_deHydtase"/>
</dbReference>
<sequence length="363" mass="40214">MADKDRGLVAITGANGIIGYHCVLHALRTGYRVRCIVRREDAIASIQAGLLVAEFVDRIEFAIVPDNALPGAYDTALQGAAFVIHVAGVWPTPNYHPDNEIWHPFVKSMENILSAAKKSASVKRIVFTQAGAGLVSPDDGDTLGNRMERVLDEYVEVNVHSASFRPPLSSPHHAYCGAKAYCMTYLNSLRINNELPFSIAQVIPGTVIGPSELVSSAKEAYAKMDRMSKALLFDETKARYAFGFVHVEDCARVHVEALEETRVRDHEIPNWFIAAATTDDGKDGNSVWREAGDMIEKEFPDEVKSGLFTVGRDNTPINMPFRVDSRKTQDMLFDGQKFRGLQECVEEVGSWYRSLVKSEESDA</sequence>
<name>A0A7C8HZM4_9PLEO</name>
<feature type="domain" description="NAD-dependent epimerase/dehydratase" evidence="3">
    <location>
        <begin position="9"/>
        <end position="262"/>
    </location>
</feature>
<proteinExistence type="inferred from homology"/>
<dbReference type="InterPro" id="IPR050425">
    <property type="entry name" value="NAD(P)_dehydrat-like"/>
</dbReference>
<dbReference type="InterPro" id="IPR036291">
    <property type="entry name" value="NAD(P)-bd_dom_sf"/>
</dbReference>
<dbReference type="PANTHER" id="PTHR10366:SF562">
    <property type="entry name" value="ALDEHYDE REDUCTASE II (AFU_ORTHOLOGUE AFUA_1G11360)"/>
    <property type="match status" value="1"/>
</dbReference>
<dbReference type="AlphaFoldDB" id="A0A7C8HZM4"/>
<dbReference type="PANTHER" id="PTHR10366">
    <property type="entry name" value="NAD DEPENDENT EPIMERASE/DEHYDRATASE"/>
    <property type="match status" value="1"/>
</dbReference>
<evidence type="ECO:0000256" key="2">
    <source>
        <dbReference type="ARBA" id="ARBA00023445"/>
    </source>
</evidence>
<protein>
    <recommendedName>
        <fullName evidence="3">NAD-dependent epimerase/dehydratase domain-containing protein</fullName>
    </recommendedName>
</protein>
<dbReference type="SUPFAM" id="SSF51735">
    <property type="entry name" value="NAD(P)-binding Rossmann-fold domains"/>
    <property type="match status" value="1"/>
</dbReference>
<dbReference type="GO" id="GO:0016616">
    <property type="term" value="F:oxidoreductase activity, acting on the CH-OH group of donors, NAD or NADP as acceptor"/>
    <property type="evidence" value="ECO:0007669"/>
    <property type="project" value="TreeGrafter"/>
</dbReference>
<dbReference type="OrthoDB" id="2735536at2759"/>
<evidence type="ECO:0000259" key="3">
    <source>
        <dbReference type="Pfam" id="PF01370"/>
    </source>
</evidence>
<gene>
    <name evidence="4" type="ORF">BDV95DRAFT_613265</name>
</gene>
<organism evidence="4 5">
    <name type="scientific">Massariosphaeria phaeospora</name>
    <dbReference type="NCBI Taxonomy" id="100035"/>
    <lineage>
        <taxon>Eukaryota</taxon>
        <taxon>Fungi</taxon>
        <taxon>Dikarya</taxon>
        <taxon>Ascomycota</taxon>
        <taxon>Pezizomycotina</taxon>
        <taxon>Dothideomycetes</taxon>
        <taxon>Pleosporomycetidae</taxon>
        <taxon>Pleosporales</taxon>
        <taxon>Pleosporales incertae sedis</taxon>
        <taxon>Massariosphaeria</taxon>
    </lineage>
</organism>
<accession>A0A7C8HZM4</accession>
<comment type="similarity">
    <text evidence="2">Belongs to the NAD(P)-dependent epimerase/dehydratase family. Dihydroflavonol-4-reductase subfamily.</text>
</comment>
<dbReference type="Proteomes" id="UP000481861">
    <property type="component" value="Unassembled WGS sequence"/>
</dbReference>